<keyword evidence="3" id="KW-1185">Reference proteome</keyword>
<feature type="region of interest" description="Disordered" evidence="1">
    <location>
        <begin position="1"/>
        <end position="20"/>
    </location>
</feature>
<evidence type="ECO:0000256" key="1">
    <source>
        <dbReference type="SAM" id="MobiDB-lite"/>
    </source>
</evidence>
<evidence type="ECO:0000313" key="3">
    <source>
        <dbReference type="Proteomes" id="UP001595914"/>
    </source>
</evidence>
<accession>A0ABV9FX79</accession>
<dbReference type="EMBL" id="JBHSFO010000008">
    <property type="protein sequence ID" value="MFC4604889.1"/>
    <property type="molecule type" value="Genomic_DNA"/>
</dbReference>
<evidence type="ECO:0000313" key="2">
    <source>
        <dbReference type="EMBL" id="MFC4604889.1"/>
    </source>
</evidence>
<gene>
    <name evidence="2" type="ORF">ACFO6S_14420</name>
</gene>
<comment type="caution">
    <text evidence="2">The sequence shown here is derived from an EMBL/GenBank/DDBJ whole genome shotgun (WGS) entry which is preliminary data.</text>
</comment>
<name>A0ABV9FX79_9NOCA</name>
<organism evidence="2 3">
    <name type="scientific">Rhodococcus kronopolitis</name>
    <dbReference type="NCBI Taxonomy" id="1460226"/>
    <lineage>
        <taxon>Bacteria</taxon>
        <taxon>Bacillati</taxon>
        <taxon>Actinomycetota</taxon>
        <taxon>Actinomycetes</taxon>
        <taxon>Mycobacteriales</taxon>
        <taxon>Nocardiaceae</taxon>
        <taxon>Rhodococcus</taxon>
    </lineage>
</organism>
<dbReference type="Proteomes" id="UP001595914">
    <property type="component" value="Unassembled WGS sequence"/>
</dbReference>
<sequence length="174" mass="18515">MQITETQIADPARPRSRTHARVTRFCRSGLAAVVSDLRRDGVVESSDELAAARVLLALGIGQMSTPTLLHEHPFQVQPVLGATSVHADIGRLEIHPDRVQFSADLPADTHGPVRVIWFNMDSLTGGTKTLHPHPTDSGYRAEGEVRAGVGVVVAGLVPAADDEGCRAGFALVAE</sequence>
<reference evidence="3" key="1">
    <citation type="journal article" date="2019" name="Int. J. Syst. Evol. Microbiol.">
        <title>The Global Catalogue of Microorganisms (GCM) 10K type strain sequencing project: providing services to taxonomists for standard genome sequencing and annotation.</title>
        <authorList>
            <consortium name="The Broad Institute Genomics Platform"/>
            <consortium name="The Broad Institute Genome Sequencing Center for Infectious Disease"/>
            <person name="Wu L."/>
            <person name="Ma J."/>
        </authorList>
    </citation>
    <scope>NUCLEOTIDE SEQUENCE [LARGE SCALE GENOMIC DNA]</scope>
    <source>
        <strain evidence="3">CCUG 54520</strain>
    </source>
</reference>
<dbReference type="RefSeq" id="WP_378418052.1">
    <property type="nucleotide sequence ID" value="NZ_JBHSFO010000008.1"/>
</dbReference>
<protein>
    <submittedName>
        <fullName evidence="2">Uncharacterized protein</fullName>
    </submittedName>
</protein>
<proteinExistence type="predicted"/>